<dbReference type="PANTHER" id="PTHR48081">
    <property type="entry name" value="AB HYDROLASE SUPERFAMILY PROTEIN C4A8.06C"/>
    <property type="match status" value="1"/>
</dbReference>
<feature type="domain" description="Alpha/beta hydrolase fold-3" evidence="2">
    <location>
        <begin position="90"/>
        <end position="298"/>
    </location>
</feature>
<evidence type="ECO:0000313" key="3">
    <source>
        <dbReference type="EMBL" id="MBH0775293.1"/>
    </source>
</evidence>
<proteinExistence type="predicted"/>
<gene>
    <name evidence="3" type="ORF">IT779_03210</name>
</gene>
<sequence>MNSDSRPSRDLLDPEIAAAIGAFPAFELGPSTIDAVRERLRSRMAAAPDGAQLFPAVDRTERKAPGLEDEPQVRVLYYAPRERTGPAPALVWHHGGGYVMGSADDDDLTCRRIALETGAVVVSVDYRLAPESPAPGPLNDSYAVLKWLHDNAAEFGLDPTRIAVGGTSAGGGIAAALAIRARDEGDLPVSFQLLIYPMLDDRTARGAAPHPQIGAAVWTPSDNLYGWTSYLGHEPGIDGVPAYAAPARVDDVTGLPPAFLCVGALDLFASEDIEYAKRLLEQGVPTELHVHPGGPHGYNIVPGSRLALVHARDFIDALNRHYRASAPERETAE</sequence>
<keyword evidence="4" id="KW-1185">Reference proteome</keyword>
<dbReference type="GO" id="GO:0016787">
    <property type="term" value="F:hydrolase activity"/>
    <property type="evidence" value="ECO:0007669"/>
    <property type="project" value="UniProtKB-KW"/>
</dbReference>
<dbReference type="InterPro" id="IPR013094">
    <property type="entry name" value="AB_hydrolase_3"/>
</dbReference>
<dbReference type="RefSeq" id="WP_196147570.1">
    <property type="nucleotide sequence ID" value="NZ_JADMLG010000001.1"/>
</dbReference>
<dbReference type="EMBL" id="JADMLG010000001">
    <property type="protein sequence ID" value="MBH0775293.1"/>
    <property type="molecule type" value="Genomic_DNA"/>
</dbReference>
<dbReference type="AlphaFoldDB" id="A0A931I8F7"/>
<dbReference type="InterPro" id="IPR029058">
    <property type="entry name" value="AB_hydrolase_fold"/>
</dbReference>
<organism evidence="3 4">
    <name type="scientific">Nocardia bovistercoris</name>
    <dbReference type="NCBI Taxonomy" id="2785916"/>
    <lineage>
        <taxon>Bacteria</taxon>
        <taxon>Bacillati</taxon>
        <taxon>Actinomycetota</taxon>
        <taxon>Actinomycetes</taxon>
        <taxon>Mycobacteriales</taxon>
        <taxon>Nocardiaceae</taxon>
        <taxon>Nocardia</taxon>
    </lineage>
</organism>
<dbReference type="PANTHER" id="PTHR48081:SF8">
    <property type="entry name" value="ALPHA_BETA HYDROLASE FOLD-3 DOMAIN-CONTAINING PROTEIN-RELATED"/>
    <property type="match status" value="1"/>
</dbReference>
<evidence type="ECO:0000256" key="1">
    <source>
        <dbReference type="ARBA" id="ARBA00022801"/>
    </source>
</evidence>
<name>A0A931I8F7_9NOCA</name>
<evidence type="ECO:0000259" key="2">
    <source>
        <dbReference type="Pfam" id="PF07859"/>
    </source>
</evidence>
<comment type="caution">
    <text evidence="3">The sequence shown here is derived from an EMBL/GenBank/DDBJ whole genome shotgun (WGS) entry which is preliminary data.</text>
</comment>
<keyword evidence="1 3" id="KW-0378">Hydrolase</keyword>
<reference evidence="3" key="1">
    <citation type="submission" date="2020-11" db="EMBL/GenBank/DDBJ databases">
        <title>Nocardia NEAU-351.nov., a novel actinomycete isolated from the cow dung.</title>
        <authorList>
            <person name="Zhang X."/>
        </authorList>
    </citation>
    <scope>NUCLEOTIDE SEQUENCE</scope>
    <source>
        <strain evidence="3">NEAU-351</strain>
    </source>
</reference>
<dbReference type="SUPFAM" id="SSF53474">
    <property type="entry name" value="alpha/beta-Hydrolases"/>
    <property type="match status" value="1"/>
</dbReference>
<dbReference type="Gene3D" id="3.40.50.1820">
    <property type="entry name" value="alpha/beta hydrolase"/>
    <property type="match status" value="1"/>
</dbReference>
<evidence type="ECO:0000313" key="4">
    <source>
        <dbReference type="Proteomes" id="UP000655751"/>
    </source>
</evidence>
<dbReference type="InterPro" id="IPR050300">
    <property type="entry name" value="GDXG_lipolytic_enzyme"/>
</dbReference>
<accession>A0A931I8F7</accession>
<dbReference type="Proteomes" id="UP000655751">
    <property type="component" value="Unassembled WGS sequence"/>
</dbReference>
<dbReference type="Pfam" id="PF07859">
    <property type="entry name" value="Abhydrolase_3"/>
    <property type="match status" value="1"/>
</dbReference>
<protein>
    <submittedName>
        <fullName evidence="3">Alpha/beta hydrolase</fullName>
    </submittedName>
</protein>